<keyword evidence="3" id="KW-1185">Reference proteome</keyword>
<dbReference type="KEGG" id="fll:EI427_05340"/>
<dbReference type="Proteomes" id="UP000267268">
    <property type="component" value="Chromosome 1"/>
</dbReference>
<dbReference type="Pfam" id="PF14292">
    <property type="entry name" value="SusE"/>
    <property type="match status" value="1"/>
</dbReference>
<evidence type="ECO:0000313" key="3">
    <source>
        <dbReference type="Proteomes" id="UP000267268"/>
    </source>
</evidence>
<dbReference type="CDD" id="cd12956">
    <property type="entry name" value="CBM_SusE-F_like"/>
    <property type="match status" value="1"/>
</dbReference>
<dbReference type="RefSeq" id="WP_126612412.1">
    <property type="nucleotide sequence ID" value="NZ_CP034562.1"/>
</dbReference>
<dbReference type="InterPro" id="IPR025970">
    <property type="entry name" value="SusE"/>
</dbReference>
<dbReference type="OrthoDB" id="975117at2"/>
<gene>
    <name evidence="2" type="ORF">EI427_05340</name>
</gene>
<dbReference type="PROSITE" id="PS51257">
    <property type="entry name" value="PROKAR_LIPOPROTEIN"/>
    <property type="match status" value="1"/>
</dbReference>
<name>A0A3Q9FKC4_9BACT</name>
<dbReference type="EMBL" id="CP034562">
    <property type="protein sequence ID" value="AZQ61676.1"/>
    <property type="molecule type" value="Genomic_DNA"/>
</dbReference>
<feature type="domain" description="SusE outer membrane protein" evidence="1">
    <location>
        <begin position="48"/>
        <end position="135"/>
    </location>
</feature>
<reference evidence="2 3" key="1">
    <citation type="submission" date="2018-12" db="EMBL/GenBank/DDBJ databases">
        <title>Flammeovirga pectinis sp. nov., isolated from the gut of the Korean scallop, Patinopecten yessoensis.</title>
        <authorList>
            <person name="Bae J.-W."/>
            <person name="Jeong Y.-S."/>
            <person name="Kang W."/>
        </authorList>
    </citation>
    <scope>NUCLEOTIDE SEQUENCE [LARGE SCALE GENOMIC DNA]</scope>
    <source>
        <strain evidence="2 3">L12M1</strain>
    </source>
</reference>
<evidence type="ECO:0000313" key="2">
    <source>
        <dbReference type="EMBL" id="AZQ61676.1"/>
    </source>
</evidence>
<organism evidence="2 3">
    <name type="scientific">Flammeovirga pectinis</name>
    <dbReference type="NCBI Taxonomy" id="2494373"/>
    <lineage>
        <taxon>Bacteria</taxon>
        <taxon>Pseudomonadati</taxon>
        <taxon>Bacteroidota</taxon>
        <taxon>Cytophagia</taxon>
        <taxon>Cytophagales</taxon>
        <taxon>Flammeovirgaceae</taxon>
        <taxon>Flammeovirga</taxon>
    </lineage>
</organism>
<dbReference type="Gene3D" id="2.60.40.3620">
    <property type="match status" value="2"/>
</dbReference>
<accession>A0A3Q9FKC4</accession>
<evidence type="ECO:0000259" key="1">
    <source>
        <dbReference type="Pfam" id="PF14292"/>
    </source>
</evidence>
<proteinExistence type="predicted"/>
<dbReference type="AlphaFoldDB" id="A0A3Q9FKC4"/>
<protein>
    <submittedName>
        <fullName evidence="2">SusF/SusE family outer membrane protein</fullName>
    </submittedName>
</protein>
<sequence length="382" mass="41203">MKNLNKFCVGLSLLAAMTACKENTTEPKISSDTYVSAELLPESVDSNNIYVITEEAVNNEDSVFSTFMWTPSDYSGVNLQRNYVLELSNTEDFAVTQALGATAADETPVNYATMNNAVLALGLSAGNAHKVYSRVVTTVTPNVDTLYSSNLAFTVNPVFIAINYPKVYMPGDFSGWNNNAPNYTLASLNFDGNYEGYMPLTVKEDGTPANGEFKFVTIGGDWESQYGLTSAGLPADNPVDLISKSANGGSDPGNCNIPTGISTTAQQYRVEATIFDGADEGSYTLTPVAWGVIGDATGSWDADQDMTYVRASNTWTIDIDLVVGEMKFRANDDWAINFGQGDSGDNSLKFNAGNIKITEAGNYTVTMDLSTAPNWSYTLQKN</sequence>